<accession>A0A259U2K6</accession>
<reference evidence="3 4" key="1">
    <citation type="submission" date="2016-11" db="EMBL/GenBank/DDBJ databases">
        <title>Study of marine rhodopsin-containing bacteria.</title>
        <authorList>
            <person name="Yoshizawa S."/>
            <person name="Kumagai Y."/>
            <person name="Kogure K."/>
        </authorList>
    </citation>
    <scope>NUCLEOTIDE SEQUENCE [LARGE SCALE GENOMIC DNA]</scope>
    <source>
        <strain evidence="3 4">SG-29</strain>
    </source>
</reference>
<dbReference type="GO" id="GO:0019856">
    <property type="term" value="P:pyrimidine nucleobase biosynthetic process"/>
    <property type="evidence" value="ECO:0007669"/>
    <property type="project" value="TreeGrafter"/>
</dbReference>
<evidence type="ECO:0000256" key="1">
    <source>
        <dbReference type="ARBA" id="ARBA00004725"/>
    </source>
</evidence>
<dbReference type="RefSeq" id="WP_094550357.1">
    <property type="nucleotide sequence ID" value="NZ_MQWB01000001.1"/>
</dbReference>
<proteinExistence type="predicted"/>
<organism evidence="3 4">
    <name type="scientific">Rubricoccus marinus</name>
    <dbReference type="NCBI Taxonomy" id="716817"/>
    <lineage>
        <taxon>Bacteria</taxon>
        <taxon>Pseudomonadati</taxon>
        <taxon>Rhodothermota</taxon>
        <taxon>Rhodothermia</taxon>
        <taxon>Rhodothermales</taxon>
        <taxon>Rubricoccaceae</taxon>
        <taxon>Rubricoccus</taxon>
    </lineage>
</organism>
<keyword evidence="4" id="KW-1185">Reference proteome</keyword>
<evidence type="ECO:0000256" key="2">
    <source>
        <dbReference type="ARBA" id="ARBA00022975"/>
    </source>
</evidence>
<dbReference type="InterPro" id="IPR029057">
    <property type="entry name" value="PRTase-like"/>
</dbReference>
<gene>
    <name evidence="3" type="ORF">BSZ36_15010</name>
</gene>
<protein>
    <submittedName>
        <fullName evidence="3">Orotate phosphoribosyltransferase</fullName>
    </submittedName>
</protein>
<dbReference type="InParanoid" id="A0A259U2K6"/>
<dbReference type="GO" id="GO:0006222">
    <property type="term" value="P:UMP biosynthetic process"/>
    <property type="evidence" value="ECO:0007669"/>
    <property type="project" value="TreeGrafter"/>
</dbReference>
<keyword evidence="2" id="KW-0665">Pyrimidine biosynthesis</keyword>
<dbReference type="GO" id="GO:0004588">
    <property type="term" value="F:orotate phosphoribosyltransferase activity"/>
    <property type="evidence" value="ECO:0007669"/>
    <property type="project" value="TreeGrafter"/>
</dbReference>
<dbReference type="SUPFAM" id="SSF53271">
    <property type="entry name" value="PRTase-like"/>
    <property type="match status" value="1"/>
</dbReference>
<dbReference type="CDD" id="cd06223">
    <property type="entry name" value="PRTases_typeI"/>
    <property type="match status" value="1"/>
</dbReference>
<evidence type="ECO:0000313" key="3">
    <source>
        <dbReference type="EMBL" id="OZC04176.1"/>
    </source>
</evidence>
<dbReference type="Gene3D" id="3.40.50.2020">
    <property type="match status" value="1"/>
</dbReference>
<comment type="pathway">
    <text evidence="1">Pyrimidine metabolism; UMP biosynthesis via de novo pathway.</text>
</comment>
<dbReference type="OrthoDB" id="1493031at2"/>
<keyword evidence="3" id="KW-0808">Transferase</keyword>
<name>A0A259U2K6_9BACT</name>
<keyword evidence="3" id="KW-0328">Glycosyltransferase</keyword>
<evidence type="ECO:0000313" key="4">
    <source>
        <dbReference type="Proteomes" id="UP000216446"/>
    </source>
</evidence>
<dbReference type="InterPro" id="IPR000836">
    <property type="entry name" value="PRTase_dom"/>
</dbReference>
<comment type="caution">
    <text evidence="3">The sequence shown here is derived from an EMBL/GenBank/DDBJ whole genome shotgun (WGS) entry which is preliminary data.</text>
</comment>
<dbReference type="AlphaFoldDB" id="A0A259U2K6"/>
<dbReference type="EMBL" id="MQWB01000001">
    <property type="protein sequence ID" value="OZC04176.1"/>
    <property type="molecule type" value="Genomic_DNA"/>
</dbReference>
<sequence length="206" mass="22392">MPSDSSSLPESALARLGHTLYKSALVRREDETITDPRGQPIGWLLDTRTPMLDGEVFEEAGGVLAERLRARGITQVAGFGYGAFPLVCSVLTHGTPERPFKGGFIRERRKAYGRRRLVEGPLDRNRPIALMDDILNSGRSAARAVSLLRSDGFRVAGVVTLFNFTWSGGRARLEGDGLWVESLLELNLREGARATGVSGDTSGDHA</sequence>
<dbReference type="PANTHER" id="PTHR19278:SF9">
    <property type="entry name" value="URIDINE 5'-MONOPHOSPHATE SYNTHASE"/>
    <property type="match status" value="1"/>
</dbReference>
<dbReference type="PANTHER" id="PTHR19278">
    <property type="entry name" value="OROTATE PHOSPHORIBOSYLTRANSFERASE"/>
    <property type="match status" value="1"/>
</dbReference>
<dbReference type="Proteomes" id="UP000216446">
    <property type="component" value="Unassembled WGS sequence"/>
</dbReference>